<comment type="similarity">
    <text evidence="1">Belongs to the polysaccharide synthase family.</text>
</comment>
<reference evidence="4" key="1">
    <citation type="submission" date="2017-04" db="EMBL/GenBank/DDBJ databases">
        <title>Finegoldia magna isolated from orthopedic joint implant-associated infections.</title>
        <authorList>
            <person name="Bjorklund S."/>
            <person name="Bruggemann H."/>
            <person name="Jensen A."/>
            <person name="Hellmark B."/>
            <person name="Soderquist B."/>
        </authorList>
    </citation>
    <scope>NUCLEOTIDE SEQUENCE [LARGE SCALE GENOMIC DNA]</scope>
    <source>
        <strain evidence="4">12T273</strain>
    </source>
</reference>
<feature type="domain" description="Polysaccharide biosynthesis protein CapD-like" evidence="2">
    <location>
        <begin position="21"/>
        <end position="284"/>
    </location>
</feature>
<proteinExistence type="inferred from homology"/>
<protein>
    <recommendedName>
        <fullName evidence="2">Polysaccharide biosynthesis protein CapD-like domain-containing protein</fullName>
    </recommendedName>
</protein>
<dbReference type="EMBL" id="NDYE01000002">
    <property type="protein sequence ID" value="OXZ34637.1"/>
    <property type="molecule type" value="Genomic_DNA"/>
</dbReference>
<organism evidence="3 4">
    <name type="scientific">Finegoldia magna</name>
    <name type="common">Peptostreptococcus magnus</name>
    <dbReference type="NCBI Taxonomy" id="1260"/>
    <lineage>
        <taxon>Bacteria</taxon>
        <taxon>Bacillati</taxon>
        <taxon>Bacillota</taxon>
        <taxon>Tissierellia</taxon>
        <taxon>Tissierellales</taxon>
        <taxon>Peptoniphilaceae</taxon>
        <taxon>Finegoldia</taxon>
    </lineage>
</organism>
<dbReference type="PANTHER" id="PTHR43318:SF1">
    <property type="entry name" value="POLYSACCHARIDE BIOSYNTHESIS PROTEIN EPSC-RELATED"/>
    <property type="match status" value="1"/>
</dbReference>
<dbReference type="Gene3D" id="3.40.50.720">
    <property type="entry name" value="NAD(P)-binding Rossmann-like Domain"/>
    <property type="match status" value="1"/>
</dbReference>
<evidence type="ECO:0000256" key="1">
    <source>
        <dbReference type="ARBA" id="ARBA00007430"/>
    </source>
</evidence>
<evidence type="ECO:0000313" key="3">
    <source>
        <dbReference type="EMBL" id="OXZ34637.1"/>
    </source>
</evidence>
<sequence length="291" mass="34073">MDKRNSWRVNRRRLTNMNERVVITGVCGTVGRELLKYYIDKDDYIIAVDINENDIAILEKNIKYENIKFIPLDIYDEYTLNIIEKLNPTAIIHAAVLKNTYYNEIYNKYYHNSNVSGTIKLAYRMLDSKCLKRFIFLSSDEAYNPTNFFGKDKQEVENILKKITIDGKVIQSVRFPFIVESKGSVYNIFKEQAKNNLSLTVTDKNIKKITANLSSFIFTWNDFYNNICENGVFNFDIGEEISIYELANDIIKQTNSNSTIKIIGLREGEVLERNMVKLNEKEVYNNIFRIY</sequence>
<evidence type="ECO:0000259" key="2">
    <source>
        <dbReference type="Pfam" id="PF02719"/>
    </source>
</evidence>
<name>A0A233VQM2_FINMA</name>
<dbReference type="InterPro" id="IPR036291">
    <property type="entry name" value="NAD(P)-bd_dom_sf"/>
</dbReference>
<dbReference type="PANTHER" id="PTHR43318">
    <property type="entry name" value="UDP-N-ACETYLGLUCOSAMINE 4,6-DEHYDRATASE"/>
    <property type="match status" value="1"/>
</dbReference>
<gene>
    <name evidence="3" type="ORF">B9N55_01055</name>
</gene>
<dbReference type="SUPFAM" id="SSF51735">
    <property type="entry name" value="NAD(P)-binding Rossmann-fold domains"/>
    <property type="match status" value="1"/>
</dbReference>
<evidence type="ECO:0000313" key="4">
    <source>
        <dbReference type="Proteomes" id="UP000215546"/>
    </source>
</evidence>
<dbReference type="AlphaFoldDB" id="A0A233VQM2"/>
<dbReference type="Pfam" id="PF02719">
    <property type="entry name" value="Polysacc_synt_2"/>
    <property type="match status" value="1"/>
</dbReference>
<dbReference type="InterPro" id="IPR051203">
    <property type="entry name" value="Polysaccharide_Synthase-Rel"/>
</dbReference>
<dbReference type="Proteomes" id="UP000215546">
    <property type="component" value="Unassembled WGS sequence"/>
</dbReference>
<accession>A0A233VQM2</accession>
<dbReference type="InterPro" id="IPR003869">
    <property type="entry name" value="Polysac_CapD-like"/>
</dbReference>
<comment type="caution">
    <text evidence="3">The sequence shown here is derived from an EMBL/GenBank/DDBJ whole genome shotgun (WGS) entry which is preliminary data.</text>
</comment>